<organism evidence="1 2">
    <name type="scientific">Kribbella albertanoniae</name>
    <dbReference type="NCBI Taxonomy" id="1266829"/>
    <lineage>
        <taxon>Bacteria</taxon>
        <taxon>Bacillati</taxon>
        <taxon>Actinomycetota</taxon>
        <taxon>Actinomycetes</taxon>
        <taxon>Propionibacteriales</taxon>
        <taxon>Kribbellaceae</taxon>
        <taxon>Kribbella</taxon>
    </lineage>
</organism>
<protein>
    <submittedName>
        <fullName evidence="1">Uncharacterized protein</fullName>
    </submittedName>
</protein>
<dbReference type="Proteomes" id="UP000295075">
    <property type="component" value="Unassembled WGS sequence"/>
</dbReference>
<evidence type="ECO:0000313" key="1">
    <source>
        <dbReference type="EMBL" id="TDC22504.1"/>
    </source>
</evidence>
<accession>A0A4R4PKJ6</accession>
<dbReference type="EMBL" id="SMKA01000189">
    <property type="protein sequence ID" value="TDC22504.1"/>
    <property type="molecule type" value="Genomic_DNA"/>
</dbReference>
<gene>
    <name evidence="1" type="ORF">E1261_30810</name>
</gene>
<dbReference type="RefSeq" id="WP_132412756.1">
    <property type="nucleotide sequence ID" value="NZ_SMKA01000189.1"/>
</dbReference>
<name>A0A4R4PKJ6_9ACTN</name>
<proteinExistence type="predicted"/>
<sequence length="78" mass="8629">MSVAVSTHVYTRFANPYLRCGLCHKGVGGYHDEQICGTPHEPCPADWYLSPCGHKALAVSKCRTWSPVDGCTCRRRCS</sequence>
<dbReference type="OrthoDB" id="4315858at2"/>
<comment type="caution">
    <text evidence="1">The sequence shown here is derived from an EMBL/GenBank/DDBJ whole genome shotgun (WGS) entry which is preliminary data.</text>
</comment>
<dbReference type="AlphaFoldDB" id="A0A4R4PKJ6"/>
<evidence type="ECO:0000313" key="2">
    <source>
        <dbReference type="Proteomes" id="UP000295075"/>
    </source>
</evidence>
<keyword evidence="2" id="KW-1185">Reference proteome</keyword>
<reference evidence="1 2" key="1">
    <citation type="submission" date="2019-03" db="EMBL/GenBank/DDBJ databases">
        <title>Draft genome sequences of novel Actinobacteria.</title>
        <authorList>
            <person name="Sahin N."/>
            <person name="Ay H."/>
            <person name="Saygin H."/>
        </authorList>
    </citation>
    <scope>NUCLEOTIDE SEQUENCE [LARGE SCALE GENOMIC DNA]</scope>
    <source>
        <strain evidence="1 2">JCM 30547</strain>
    </source>
</reference>